<gene>
    <name evidence="4" type="ORF">IWQ60_006735</name>
</gene>
<evidence type="ECO:0000313" key="4">
    <source>
        <dbReference type="EMBL" id="KAJ1921492.1"/>
    </source>
</evidence>
<dbReference type="InterPro" id="IPR001279">
    <property type="entry name" value="Metallo-B-lactamas"/>
</dbReference>
<feature type="compositionally biased region" description="Polar residues" evidence="1">
    <location>
        <begin position="267"/>
        <end position="280"/>
    </location>
</feature>
<dbReference type="Pfam" id="PF12706">
    <property type="entry name" value="Lactamase_B_2"/>
    <property type="match status" value="2"/>
</dbReference>
<evidence type="ECO:0000259" key="3">
    <source>
        <dbReference type="Pfam" id="PF12706"/>
    </source>
</evidence>
<dbReference type="EMBL" id="JANBPT010000416">
    <property type="protein sequence ID" value="KAJ1921492.1"/>
    <property type="molecule type" value="Genomic_DNA"/>
</dbReference>
<dbReference type="GO" id="GO:0070290">
    <property type="term" value="F:N-acylphosphatidylethanolamine-specific phospholipase D activity"/>
    <property type="evidence" value="ECO:0007669"/>
    <property type="project" value="TreeGrafter"/>
</dbReference>
<feature type="domain" description="Metallo-beta-lactamase" evidence="3">
    <location>
        <begin position="300"/>
        <end position="440"/>
    </location>
</feature>
<proteinExistence type="predicted"/>
<feature type="domain" description="Metallo-beta-lactamase" evidence="3">
    <location>
        <begin position="480"/>
        <end position="550"/>
    </location>
</feature>
<evidence type="ECO:0000256" key="1">
    <source>
        <dbReference type="SAM" id="MobiDB-lite"/>
    </source>
</evidence>
<keyword evidence="2" id="KW-0812">Transmembrane</keyword>
<keyword evidence="2" id="KW-0472">Membrane</keyword>
<comment type="caution">
    <text evidence="4">The sequence shown here is derived from an EMBL/GenBank/DDBJ whole genome shotgun (WGS) entry which is preliminary data.</text>
</comment>
<dbReference type="PANTHER" id="PTHR15032:SF4">
    <property type="entry name" value="N-ACYL-PHOSPHATIDYLETHANOLAMINE-HYDROLYZING PHOSPHOLIPASE D"/>
    <property type="match status" value="1"/>
</dbReference>
<accession>A0A9W8A5G3</accession>
<dbReference type="AlphaFoldDB" id="A0A9W8A5G3"/>
<organism evidence="4 5">
    <name type="scientific">Tieghemiomyces parasiticus</name>
    <dbReference type="NCBI Taxonomy" id="78921"/>
    <lineage>
        <taxon>Eukaryota</taxon>
        <taxon>Fungi</taxon>
        <taxon>Fungi incertae sedis</taxon>
        <taxon>Zoopagomycota</taxon>
        <taxon>Kickxellomycotina</taxon>
        <taxon>Dimargaritomycetes</taxon>
        <taxon>Dimargaritales</taxon>
        <taxon>Dimargaritaceae</taxon>
        <taxon>Tieghemiomyces</taxon>
    </lineage>
</organism>
<dbReference type="Gene3D" id="3.60.15.10">
    <property type="entry name" value="Ribonuclease Z/Hydroxyacylglutathione hydrolase-like"/>
    <property type="match status" value="1"/>
</dbReference>
<dbReference type="SUPFAM" id="SSF56281">
    <property type="entry name" value="Metallo-hydrolase/oxidoreductase"/>
    <property type="match status" value="1"/>
</dbReference>
<name>A0A9W8A5G3_9FUNG</name>
<reference evidence="4" key="1">
    <citation type="submission" date="2022-07" db="EMBL/GenBank/DDBJ databases">
        <title>Phylogenomic reconstructions and comparative analyses of Kickxellomycotina fungi.</title>
        <authorList>
            <person name="Reynolds N.K."/>
            <person name="Stajich J.E."/>
            <person name="Barry K."/>
            <person name="Grigoriev I.V."/>
            <person name="Crous P."/>
            <person name="Smith M.E."/>
        </authorList>
    </citation>
    <scope>NUCLEOTIDE SEQUENCE</scope>
    <source>
        <strain evidence="4">RSA 861</strain>
    </source>
</reference>
<dbReference type="InterPro" id="IPR036866">
    <property type="entry name" value="RibonucZ/Hydroxyglut_hydro"/>
</dbReference>
<evidence type="ECO:0000313" key="5">
    <source>
        <dbReference type="Proteomes" id="UP001150569"/>
    </source>
</evidence>
<dbReference type="OrthoDB" id="332863at2759"/>
<evidence type="ECO:0000256" key="2">
    <source>
        <dbReference type="SAM" id="Phobius"/>
    </source>
</evidence>
<sequence length="597" mass="66324">MALLSVLRPRLGWLPSGRGFVVGILVLAGGFFVTVVLDTLYIQRRRRTTMANRQKAVESSGKSATDSKDDVADLGLYTDPVELSHADLQPRTVTDSDIPLDTRADGAGPRQAVHVTSPALYTIPGIPLELQAMYIQGRFVNPFPNWRDKTLYDFFRWRWTRTGGNGLPTAPESLADALPVEVPDWKVLRSPERLLPMAPCGNKGNGIITPTSSSPKPLDPTDPASMEASWVMNFSTHPDGPKSSPSPLLPPATTARQRRSDDHSRPKLNTSPAIPSSSSPNLTVTWLGQSTCYVQLPGLNILTDPIFQPRTVTSWLGPKRLRPVPCTLDQLAVDVVLVSHNHYDHLEWACVEQLGDSVLWFVPLGMRQWFTRHGIRRVVEMNWWQFCDLRVVTRRPSAEPGSEPVTMVHRFRVAATPAQHWSGRGLLDSNRSLWCGWFVRRLASQVVDPSSLDISAERTIAVDPAADLTTPFLVDPTAPDLGSFYHCGDTGYYAPLFRTIRQHLGPVTLAALPIGSYLPRWYMCHQHINPDDAVLIHRDVAATRSIGVHWATFMMSDEDYLAPPRDLRRALEFHDLPVAQFVTPSIGLTLTIAINSS</sequence>
<dbReference type="PANTHER" id="PTHR15032">
    <property type="entry name" value="N-ACYL-PHOSPHATIDYLETHANOLAMINE-HYDROLYZING PHOSPHOLIPASE D"/>
    <property type="match status" value="1"/>
</dbReference>
<dbReference type="GO" id="GO:0070292">
    <property type="term" value="P:N-acylphosphatidylethanolamine metabolic process"/>
    <property type="evidence" value="ECO:0007669"/>
    <property type="project" value="TreeGrafter"/>
</dbReference>
<protein>
    <recommendedName>
        <fullName evidence="3">Metallo-beta-lactamase domain-containing protein</fullName>
    </recommendedName>
</protein>
<keyword evidence="5" id="KW-1185">Reference proteome</keyword>
<feature type="transmembrane region" description="Helical" evidence="2">
    <location>
        <begin position="20"/>
        <end position="42"/>
    </location>
</feature>
<keyword evidence="2" id="KW-1133">Transmembrane helix</keyword>
<dbReference type="GO" id="GO:0070291">
    <property type="term" value="P:N-acylethanolamine metabolic process"/>
    <property type="evidence" value="ECO:0007669"/>
    <property type="project" value="TreeGrafter"/>
</dbReference>
<dbReference type="Proteomes" id="UP001150569">
    <property type="component" value="Unassembled WGS sequence"/>
</dbReference>
<feature type="region of interest" description="Disordered" evidence="1">
    <location>
        <begin position="196"/>
        <end position="280"/>
    </location>
</feature>
<dbReference type="GO" id="GO:0005737">
    <property type="term" value="C:cytoplasm"/>
    <property type="evidence" value="ECO:0007669"/>
    <property type="project" value="TreeGrafter"/>
</dbReference>